<keyword evidence="2" id="KW-1185">Reference proteome</keyword>
<dbReference type="PANTHER" id="PTHR38146">
    <property type="entry name" value="30S RIBOSOMAL PROTEIN S12, CHLOROPLASTIC"/>
    <property type="match status" value="1"/>
</dbReference>
<reference evidence="1 2" key="1">
    <citation type="submission" date="2019-05" db="EMBL/GenBank/DDBJ databases">
        <title>Mikania micrantha, genome provides insights into the molecular mechanism of rapid growth.</title>
        <authorList>
            <person name="Liu B."/>
        </authorList>
    </citation>
    <scope>NUCLEOTIDE SEQUENCE [LARGE SCALE GENOMIC DNA]</scope>
    <source>
        <strain evidence="1">NLD-2019</strain>
        <tissue evidence="1">Leaf</tissue>
    </source>
</reference>
<dbReference type="EMBL" id="SZYD01000017">
    <property type="protein sequence ID" value="KAD3069017.1"/>
    <property type="molecule type" value="Genomic_DNA"/>
</dbReference>
<comment type="caution">
    <text evidence="1">The sequence shown here is derived from an EMBL/GenBank/DDBJ whole genome shotgun (WGS) entry which is preliminary data.</text>
</comment>
<gene>
    <name evidence="1" type="ORF">E3N88_36897</name>
</gene>
<protein>
    <submittedName>
        <fullName evidence="1">Uncharacterized protein</fullName>
    </submittedName>
</protein>
<name>A0A5N6M576_9ASTR</name>
<sequence length="247" mass="26225">MFTEEEEVAAGRRPTCSCECDGLREATGATAIVPAATKKVAAAETIPAVANKKGVGGGDGCDGDRTCGGGEGGCGGDGKKVKEASGRRAYPALYRFESKKDCKVADRVRRIDGMFLFSWNWASGFDSSQARSDLGNCISAIKGGSYTTGADKWSWYGEANGQFSSRSIQVHDPWAFYLNAALLRQAFARCGKFPTAASRMSRSGPCLNPSVADHPLGSATDHRLGKLLPHQLANQTRTPPRADSSFC</sequence>
<proteinExistence type="predicted"/>
<dbReference type="AlphaFoldDB" id="A0A5N6M576"/>
<dbReference type="OrthoDB" id="1402276at2759"/>
<evidence type="ECO:0000313" key="2">
    <source>
        <dbReference type="Proteomes" id="UP000326396"/>
    </source>
</evidence>
<dbReference type="Proteomes" id="UP000326396">
    <property type="component" value="Linkage Group LG7"/>
</dbReference>
<dbReference type="PANTHER" id="PTHR38146:SF9">
    <property type="entry name" value="UNKNOW PROTEIN"/>
    <property type="match status" value="1"/>
</dbReference>
<organism evidence="1 2">
    <name type="scientific">Mikania micrantha</name>
    <name type="common">bitter vine</name>
    <dbReference type="NCBI Taxonomy" id="192012"/>
    <lineage>
        <taxon>Eukaryota</taxon>
        <taxon>Viridiplantae</taxon>
        <taxon>Streptophyta</taxon>
        <taxon>Embryophyta</taxon>
        <taxon>Tracheophyta</taxon>
        <taxon>Spermatophyta</taxon>
        <taxon>Magnoliopsida</taxon>
        <taxon>eudicotyledons</taxon>
        <taxon>Gunneridae</taxon>
        <taxon>Pentapetalae</taxon>
        <taxon>asterids</taxon>
        <taxon>campanulids</taxon>
        <taxon>Asterales</taxon>
        <taxon>Asteraceae</taxon>
        <taxon>Asteroideae</taxon>
        <taxon>Heliantheae alliance</taxon>
        <taxon>Eupatorieae</taxon>
        <taxon>Mikania</taxon>
    </lineage>
</organism>
<accession>A0A5N6M576</accession>
<evidence type="ECO:0000313" key="1">
    <source>
        <dbReference type="EMBL" id="KAD3069017.1"/>
    </source>
</evidence>